<dbReference type="AlphaFoldDB" id="A0AAV7KMT6"/>
<dbReference type="Proteomes" id="UP001066276">
    <property type="component" value="Chromosome 12"/>
</dbReference>
<feature type="region of interest" description="Disordered" evidence="1">
    <location>
        <begin position="377"/>
        <end position="408"/>
    </location>
</feature>
<reference evidence="2" key="1">
    <citation type="journal article" date="2022" name="bioRxiv">
        <title>Sequencing and chromosome-scale assembly of the giantPleurodeles waltlgenome.</title>
        <authorList>
            <person name="Brown T."/>
            <person name="Elewa A."/>
            <person name="Iarovenko S."/>
            <person name="Subramanian E."/>
            <person name="Araus A.J."/>
            <person name="Petzold A."/>
            <person name="Susuki M."/>
            <person name="Suzuki K.-i.T."/>
            <person name="Hayashi T."/>
            <person name="Toyoda A."/>
            <person name="Oliveira C."/>
            <person name="Osipova E."/>
            <person name="Leigh N.D."/>
            <person name="Simon A."/>
            <person name="Yun M.H."/>
        </authorList>
    </citation>
    <scope>NUCLEOTIDE SEQUENCE</scope>
    <source>
        <strain evidence="2">20211129_DDA</strain>
        <tissue evidence="2">Liver</tissue>
    </source>
</reference>
<evidence type="ECO:0000256" key="1">
    <source>
        <dbReference type="SAM" id="MobiDB-lite"/>
    </source>
</evidence>
<feature type="compositionally biased region" description="Low complexity" evidence="1">
    <location>
        <begin position="10"/>
        <end position="23"/>
    </location>
</feature>
<gene>
    <name evidence="2" type="ORF">NDU88_000152</name>
</gene>
<name>A0AAV7KMT6_PLEWA</name>
<dbReference type="EMBL" id="JANPWB010000016">
    <property type="protein sequence ID" value="KAJ1079928.1"/>
    <property type="molecule type" value="Genomic_DNA"/>
</dbReference>
<feature type="region of interest" description="Disordered" evidence="1">
    <location>
        <begin position="1"/>
        <end position="31"/>
    </location>
</feature>
<comment type="caution">
    <text evidence="2">The sequence shown here is derived from an EMBL/GenBank/DDBJ whole genome shotgun (WGS) entry which is preliminary data.</text>
</comment>
<accession>A0AAV7KMT6</accession>
<evidence type="ECO:0000313" key="3">
    <source>
        <dbReference type="Proteomes" id="UP001066276"/>
    </source>
</evidence>
<dbReference type="PANTHER" id="PTHR35675">
    <property type="entry name" value="HYPOTHETICAL PROTEIN LOC100362216"/>
    <property type="match status" value="1"/>
</dbReference>
<protein>
    <submittedName>
        <fullName evidence="2">Uncharacterized protein</fullName>
    </submittedName>
</protein>
<evidence type="ECO:0000313" key="2">
    <source>
        <dbReference type="EMBL" id="KAJ1079928.1"/>
    </source>
</evidence>
<organism evidence="2 3">
    <name type="scientific">Pleurodeles waltl</name>
    <name type="common">Iberian ribbed newt</name>
    <dbReference type="NCBI Taxonomy" id="8319"/>
    <lineage>
        <taxon>Eukaryota</taxon>
        <taxon>Metazoa</taxon>
        <taxon>Chordata</taxon>
        <taxon>Craniata</taxon>
        <taxon>Vertebrata</taxon>
        <taxon>Euteleostomi</taxon>
        <taxon>Amphibia</taxon>
        <taxon>Batrachia</taxon>
        <taxon>Caudata</taxon>
        <taxon>Salamandroidea</taxon>
        <taxon>Salamandridae</taxon>
        <taxon>Pleurodelinae</taxon>
        <taxon>Pleurodeles</taxon>
    </lineage>
</organism>
<proteinExistence type="predicted"/>
<dbReference type="PANTHER" id="PTHR35675:SF1">
    <property type="entry name" value="RIKEN CDNA 2810459M11 GENE"/>
    <property type="match status" value="1"/>
</dbReference>
<sequence length="534" mass="58433">MIHGRSPHGQNSSRATASSRQSTKTQLSTSLGAQRVVAQISASSEPRPPGAIMGLTDWLTTLFSHKRVTDSQINILTESQPLTNLTPDGNVVLQSARPVVQGEPRSTRCVLEAEFSQLVDQVGGKEKFLFVGDAVISGKASGGGIFQELSNHLFGNTDGGFKGVTATEEMGKSNTVTGKTQSGLVELTHPAPAKSRVFKYPAILVVFKLTILQEKTNEVTIREILRDVRSRCKEAAPAIIGIVYCENGVSEDEERAAYHRLLRYLQDTFHPESSRGPRVSVCLYAKSRPKSILGVRSCVLETLRDSMAGPPSIPAESKYLRDQDTDLQKKFQDLVAQVGGKESFLLVGMLCPSSETADKVKLFQEVAQELFDEQRYPGEGSLCTPSSKGEAAPSLQPNAGNPGPALKPCTQLEKPQAFPFPVILVVFKLQFIKDRTSKVLIREILKDIRGRCKGVTPAIVGIVYSEEQTSEEQEQTSLCKLSRYLNETFHLEAGGVCSRLACVCFYVKSRPDSIMGVKKCICGVLRHQHREANH</sequence>
<keyword evidence="3" id="KW-1185">Reference proteome</keyword>